<protein>
    <submittedName>
        <fullName evidence="1">Uncharacterized protein</fullName>
    </submittedName>
</protein>
<dbReference type="RefSeq" id="WP_115472447.1">
    <property type="nucleotide sequence ID" value="NZ_CAXYBH010000020.1"/>
</dbReference>
<accession>A0A642KL11</accession>
<dbReference type="Proteomes" id="UP000436803">
    <property type="component" value="Unassembled WGS sequence"/>
</dbReference>
<evidence type="ECO:0000313" key="1">
    <source>
        <dbReference type="EMBL" id="KAA5168094.1"/>
    </source>
</evidence>
<gene>
    <name evidence="1" type="ORF">F2Z29_21965</name>
</gene>
<reference evidence="1 2" key="1">
    <citation type="journal article" date="2019" name="Nat. Med.">
        <title>A library of human gut bacterial isolates paired with longitudinal multiomics data enables mechanistic microbiome research.</title>
        <authorList>
            <person name="Poyet M."/>
            <person name="Groussin M."/>
            <person name="Gibbons S.M."/>
            <person name="Avila-Pacheco J."/>
            <person name="Jiang X."/>
            <person name="Kearney S.M."/>
            <person name="Perrotta A.R."/>
            <person name="Berdy B."/>
            <person name="Zhao S."/>
            <person name="Lieberman T.D."/>
            <person name="Swanson P.K."/>
            <person name="Smith M."/>
            <person name="Roesemann S."/>
            <person name="Alexander J.E."/>
            <person name="Rich S.A."/>
            <person name="Livny J."/>
            <person name="Vlamakis H."/>
            <person name="Clish C."/>
            <person name="Bullock K."/>
            <person name="Deik A."/>
            <person name="Scott J."/>
            <person name="Pierce K.A."/>
            <person name="Xavier R.J."/>
            <person name="Alm E.J."/>
        </authorList>
    </citation>
    <scope>NUCLEOTIDE SEQUENCE [LARGE SCALE GENOMIC DNA]</scope>
    <source>
        <strain evidence="1 2">BIOML-A7</strain>
    </source>
</reference>
<comment type="caution">
    <text evidence="1">The sequence shown here is derived from an EMBL/GenBank/DDBJ whole genome shotgun (WGS) entry which is preliminary data.</text>
</comment>
<sequence>MCDKQFNSNTDKAVAY</sequence>
<name>A0A642KL11_BACFG</name>
<proteinExistence type="predicted"/>
<dbReference type="AlphaFoldDB" id="A0A642KL11"/>
<organism evidence="1 2">
    <name type="scientific">Bacteroides fragilis</name>
    <dbReference type="NCBI Taxonomy" id="817"/>
    <lineage>
        <taxon>Bacteria</taxon>
        <taxon>Pseudomonadati</taxon>
        <taxon>Bacteroidota</taxon>
        <taxon>Bacteroidia</taxon>
        <taxon>Bacteroidales</taxon>
        <taxon>Bacteroidaceae</taxon>
        <taxon>Bacteroides</taxon>
    </lineage>
</organism>
<dbReference type="EMBL" id="VWAW01000027">
    <property type="protein sequence ID" value="KAA5168094.1"/>
    <property type="molecule type" value="Genomic_DNA"/>
</dbReference>
<evidence type="ECO:0000313" key="2">
    <source>
        <dbReference type="Proteomes" id="UP000436803"/>
    </source>
</evidence>